<keyword evidence="7" id="KW-1185">Reference proteome</keyword>
<dbReference type="InterPro" id="IPR046358">
    <property type="entry name" value="Flagellin_C"/>
</dbReference>
<evidence type="ECO:0000313" key="6">
    <source>
        <dbReference type="EMBL" id="NDV02523.1"/>
    </source>
</evidence>
<dbReference type="SUPFAM" id="SSF64518">
    <property type="entry name" value="Phase 1 flagellin"/>
    <property type="match status" value="1"/>
</dbReference>
<reference evidence="6 7" key="1">
    <citation type="submission" date="2020-02" db="EMBL/GenBank/DDBJ databases">
        <title>Pseudoroseicyclus tamarix, sp. nov., isolated from offshore sediment of a Tamarix chinensis forest.</title>
        <authorList>
            <person name="Gai Y."/>
        </authorList>
    </citation>
    <scope>NUCLEOTIDE SEQUENCE [LARGE SCALE GENOMIC DNA]</scope>
    <source>
        <strain evidence="6 7">CLL3-39</strain>
    </source>
</reference>
<keyword evidence="3" id="KW-0964">Secreted</keyword>
<comment type="similarity">
    <text evidence="1 3">Belongs to the bacterial flagellin family.</text>
</comment>
<dbReference type="RefSeq" id="WP_163895587.1">
    <property type="nucleotide sequence ID" value="NZ_JAAFYS010000004.1"/>
</dbReference>
<protein>
    <recommendedName>
        <fullName evidence="3">Flagellin</fullName>
    </recommendedName>
</protein>
<name>A0A6B2JLT0_9RHOB</name>
<dbReference type="GO" id="GO:0005576">
    <property type="term" value="C:extracellular region"/>
    <property type="evidence" value="ECO:0007669"/>
    <property type="project" value="UniProtKB-SubCell"/>
</dbReference>
<evidence type="ECO:0000256" key="1">
    <source>
        <dbReference type="ARBA" id="ARBA00005709"/>
    </source>
</evidence>
<dbReference type="GO" id="GO:0005198">
    <property type="term" value="F:structural molecule activity"/>
    <property type="evidence" value="ECO:0007669"/>
    <property type="project" value="UniProtKB-UniRule"/>
</dbReference>
<dbReference type="GO" id="GO:0009288">
    <property type="term" value="C:bacterial-type flagellum"/>
    <property type="evidence" value="ECO:0007669"/>
    <property type="project" value="UniProtKB-SubCell"/>
</dbReference>
<accession>A0A6B2JLT0</accession>
<dbReference type="Pfam" id="PF00700">
    <property type="entry name" value="Flagellin_C"/>
    <property type="match status" value="1"/>
</dbReference>
<dbReference type="AlphaFoldDB" id="A0A6B2JLT0"/>
<comment type="caution">
    <text evidence="6">The sequence shown here is derived from an EMBL/GenBank/DDBJ whole genome shotgun (WGS) entry which is preliminary data.</text>
</comment>
<comment type="subcellular location">
    <subcellularLocation>
        <location evidence="3">Secreted</location>
    </subcellularLocation>
    <subcellularLocation>
        <location evidence="3">Bacterial flagellum</location>
    </subcellularLocation>
</comment>
<evidence type="ECO:0000259" key="5">
    <source>
        <dbReference type="Pfam" id="PF00700"/>
    </source>
</evidence>
<evidence type="ECO:0000259" key="4">
    <source>
        <dbReference type="Pfam" id="PF00669"/>
    </source>
</evidence>
<dbReference type="Proteomes" id="UP000474757">
    <property type="component" value="Unassembled WGS sequence"/>
</dbReference>
<evidence type="ECO:0000256" key="3">
    <source>
        <dbReference type="RuleBase" id="RU362073"/>
    </source>
</evidence>
<dbReference type="EMBL" id="JAAGAB010000004">
    <property type="protein sequence ID" value="NDV02523.1"/>
    <property type="molecule type" value="Genomic_DNA"/>
</dbReference>
<gene>
    <name evidence="6" type="ORF">GZA08_16255</name>
</gene>
<proteinExistence type="inferred from homology"/>
<dbReference type="Pfam" id="PF00669">
    <property type="entry name" value="Flagellin_N"/>
    <property type="match status" value="1"/>
</dbReference>
<feature type="domain" description="Flagellin C-terminal" evidence="5">
    <location>
        <begin position="258"/>
        <end position="335"/>
    </location>
</feature>
<comment type="function">
    <text evidence="3">Flagellin is the subunit protein which polymerizes to form the filaments of bacterial flagella.</text>
</comment>
<evidence type="ECO:0000256" key="2">
    <source>
        <dbReference type="ARBA" id="ARBA00023143"/>
    </source>
</evidence>
<feature type="domain" description="Flagellin N-terminal" evidence="4">
    <location>
        <begin position="22"/>
        <end position="141"/>
    </location>
</feature>
<organism evidence="6 7">
    <name type="scientific">Pseudoroseicyclus tamaricis</name>
    <dbReference type="NCBI Taxonomy" id="2705421"/>
    <lineage>
        <taxon>Bacteria</taxon>
        <taxon>Pseudomonadati</taxon>
        <taxon>Pseudomonadota</taxon>
        <taxon>Alphaproteobacteria</taxon>
        <taxon>Rhodobacterales</taxon>
        <taxon>Paracoccaceae</taxon>
        <taxon>Pseudoroseicyclus</taxon>
    </lineage>
</organism>
<dbReference type="InterPro" id="IPR001029">
    <property type="entry name" value="Flagellin_N"/>
</dbReference>
<keyword evidence="2 3" id="KW-0975">Bacterial flagellum</keyword>
<evidence type="ECO:0000313" key="7">
    <source>
        <dbReference type="Proteomes" id="UP000474757"/>
    </source>
</evidence>
<dbReference type="Gene3D" id="1.20.1330.10">
    <property type="entry name" value="f41 fragment of flagellin, N-terminal domain"/>
    <property type="match status" value="1"/>
</dbReference>
<sequence length="336" mass="35221">MPMTLGDSAQNYFLKTTNFELKEKLNRLTEELSSGRHADLPAQLGATQNRLVEVNSRLTMVDTELSAATDLANVLSTTQFALSRADDVRDLLVGPLMAISPEPGQAELSAAAQNGELTFGDMVSALGTRYGGQALFAGTDTEGTALAPAEDILADLRASLAASAPADGAALAAQVQAWFEPGGGFDTSGYLGDTGALATRRLGPGGPSVTMSARADDPAIREALAGAALAAVAMDGVPPMTEPEVADVMHKAGEVLISAGNAMAHLQGRLGLSEQRIEEARVRLGAEQTSLSILRNDMVNADPYSTAAALQEVQVQLEMHYTITARMSEMTLTRYI</sequence>